<keyword evidence="1" id="KW-1133">Transmembrane helix</keyword>
<gene>
    <name evidence="2" type="ORF">H1P_2260007</name>
</gene>
<organism evidence="2 3">
    <name type="scientific">Hyella patelloides LEGE 07179</name>
    <dbReference type="NCBI Taxonomy" id="945734"/>
    <lineage>
        <taxon>Bacteria</taxon>
        <taxon>Bacillati</taxon>
        <taxon>Cyanobacteriota</taxon>
        <taxon>Cyanophyceae</taxon>
        <taxon>Pleurocapsales</taxon>
        <taxon>Hyellaceae</taxon>
        <taxon>Hyella</taxon>
    </lineage>
</organism>
<name>A0A563VR15_9CYAN</name>
<evidence type="ECO:0000313" key="3">
    <source>
        <dbReference type="Proteomes" id="UP000320055"/>
    </source>
</evidence>
<dbReference type="Proteomes" id="UP000320055">
    <property type="component" value="Unassembled WGS sequence"/>
</dbReference>
<keyword evidence="1" id="KW-0472">Membrane</keyword>
<reference evidence="2 3" key="1">
    <citation type="submission" date="2019-01" db="EMBL/GenBank/DDBJ databases">
        <authorList>
            <person name="Brito A."/>
        </authorList>
    </citation>
    <scope>NUCLEOTIDE SEQUENCE [LARGE SCALE GENOMIC DNA]</scope>
    <source>
        <strain evidence="2">1</strain>
    </source>
</reference>
<keyword evidence="1" id="KW-0812">Transmembrane</keyword>
<protein>
    <submittedName>
        <fullName evidence="2">Uncharacterized protein</fullName>
    </submittedName>
</protein>
<sequence>MQFIINNTEKEALFCKIERLVYLFLIYYYYSLFGFKIRKQ</sequence>
<dbReference type="AlphaFoldDB" id="A0A563VR15"/>
<dbReference type="EMBL" id="CAACVJ010000142">
    <property type="protein sequence ID" value="VEP13906.1"/>
    <property type="molecule type" value="Genomic_DNA"/>
</dbReference>
<evidence type="ECO:0000313" key="2">
    <source>
        <dbReference type="EMBL" id="VEP13906.1"/>
    </source>
</evidence>
<feature type="transmembrane region" description="Helical" evidence="1">
    <location>
        <begin position="20"/>
        <end position="37"/>
    </location>
</feature>
<evidence type="ECO:0000256" key="1">
    <source>
        <dbReference type="SAM" id="Phobius"/>
    </source>
</evidence>
<keyword evidence="3" id="KW-1185">Reference proteome</keyword>
<accession>A0A563VR15</accession>
<proteinExistence type="predicted"/>